<gene>
    <name evidence="2" type="ORF">B0T26DRAFT_764278</name>
</gene>
<organism evidence="2 3">
    <name type="scientific">Lasiosphaeria miniovina</name>
    <dbReference type="NCBI Taxonomy" id="1954250"/>
    <lineage>
        <taxon>Eukaryota</taxon>
        <taxon>Fungi</taxon>
        <taxon>Dikarya</taxon>
        <taxon>Ascomycota</taxon>
        <taxon>Pezizomycotina</taxon>
        <taxon>Sordariomycetes</taxon>
        <taxon>Sordariomycetidae</taxon>
        <taxon>Sordariales</taxon>
        <taxon>Lasiosphaeriaceae</taxon>
        <taxon>Lasiosphaeria</taxon>
    </lineage>
</organism>
<accession>A0AA40E4L8</accession>
<evidence type="ECO:0000313" key="2">
    <source>
        <dbReference type="EMBL" id="KAK0726905.1"/>
    </source>
</evidence>
<protein>
    <recommendedName>
        <fullName evidence="4">Secreted protein</fullName>
    </recommendedName>
</protein>
<dbReference type="EMBL" id="JAUIRO010000002">
    <property type="protein sequence ID" value="KAK0726905.1"/>
    <property type="molecule type" value="Genomic_DNA"/>
</dbReference>
<evidence type="ECO:0000313" key="3">
    <source>
        <dbReference type="Proteomes" id="UP001172101"/>
    </source>
</evidence>
<feature type="chain" id="PRO_5041322167" description="Secreted protein" evidence="1">
    <location>
        <begin position="23"/>
        <end position="182"/>
    </location>
</feature>
<dbReference type="GeneID" id="85329710"/>
<reference evidence="2" key="1">
    <citation type="submission" date="2023-06" db="EMBL/GenBank/DDBJ databases">
        <title>Genome-scale phylogeny and comparative genomics of the fungal order Sordariales.</title>
        <authorList>
            <consortium name="Lawrence Berkeley National Laboratory"/>
            <person name="Hensen N."/>
            <person name="Bonometti L."/>
            <person name="Westerberg I."/>
            <person name="Brannstrom I.O."/>
            <person name="Guillou S."/>
            <person name="Cros-Aarteil S."/>
            <person name="Calhoun S."/>
            <person name="Haridas S."/>
            <person name="Kuo A."/>
            <person name="Mondo S."/>
            <person name="Pangilinan J."/>
            <person name="Riley R."/>
            <person name="LaButti K."/>
            <person name="Andreopoulos B."/>
            <person name="Lipzen A."/>
            <person name="Chen C."/>
            <person name="Yanf M."/>
            <person name="Daum C."/>
            <person name="Ng V."/>
            <person name="Clum A."/>
            <person name="Steindorff A."/>
            <person name="Ohm R."/>
            <person name="Martin F."/>
            <person name="Silar P."/>
            <person name="Natvig D."/>
            <person name="Lalanne C."/>
            <person name="Gautier V."/>
            <person name="Ament-velasquez S.L."/>
            <person name="Kruys A."/>
            <person name="Hutchinson M.I."/>
            <person name="Powell A.J."/>
            <person name="Barry K."/>
            <person name="Miller A.N."/>
            <person name="Grigoriev I.V."/>
            <person name="Debuchy R."/>
            <person name="Gladieux P."/>
            <person name="Thoren M.H."/>
            <person name="Johannesson H."/>
        </authorList>
    </citation>
    <scope>NUCLEOTIDE SEQUENCE</scope>
    <source>
        <strain evidence="2">SMH2392-1A</strain>
    </source>
</reference>
<name>A0AA40E4L8_9PEZI</name>
<keyword evidence="1" id="KW-0732">Signal</keyword>
<evidence type="ECO:0008006" key="4">
    <source>
        <dbReference type="Google" id="ProtNLM"/>
    </source>
</evidence>
<keyword evidence="3" id="KW-1185">Reference proteome</keyword>
<dbReference type="AlphaFoldDB" id="A0AA40E4L8"/>
<sequence>MMNARLARVLLDLFVFGSCAVAVAVAVAVASSSSSSRNEIATNDVLEKRSGGLFCGVFNTADKHNIMENLYWMRNNLGKCTTPARTCRRFSCINTSGVYVCNDRDQDLTIDCGVEAPGLADTPAVQCCTAAHSGISGQQFSDDGTWNVIIAFADCNHDWDADRPSMGPPDDIWGPNGACLCC</sequence>
<comment type="caution">
    <text evidence="2">The sequence shown here is derived from an EMBL/GenBank/DDBJ whole genome shotgun (WGS) entry which is preliminary data.</text>
</comment>
<evidence type="ECO:0000256" key="1">
    <source>
        <dbReference type="SAM" id="SignalP"/>
    </source>
</evidence>
<proteinExistence type="predicted"/>
<dbReference type="Proteomes" id="UP001172101">
    <property type="component" value="Unassembled WGS sequence"/>
</dbReference>
<dbReference type="RefSeq" id="XP_060299761.1">
    <property type="nucleotide sequence ID" value="XM_060446440.1"/>
</dbReference>
<feature type="signal peptide" evidence="1">
    <location>
        <begin position="1"/>
        <end position="22"/>
    </location>
</feature>